<name>A0A8S9A5A8_SORMA</name>
<evidence type="ECO:0000313" key="4">
    <source>
        <dbReference type="EMBL" id="KAA8635332.1"/>
    </source>
</evidence>
<evidence type="ECO:0000313" key="5">
    <source>
        <dbReference type="Proteomes" id="UP000433876"/>
    </source>
</evidence>
<gene>
    <name evidence="4" type="ORF">SMACR_12588</name>
</gene>
<evidence type="ECO:0000259" key="3">
    <source>
        <dbReference type="PROSITE" id="PS50280"/>
    </source>
</evidence>
<dbReference type="PROSITE" id="PS50280">
    <property type="entry name" value="SET"/>
    <property type="match status" value="1"/>
</dbReference>
<sequence>MRSIALWSAISAAVVSASETKTTADYIQVPAPWRVGHCIKEYCNFANPTIGDGLVLISNPGNIDILNSFSALTKTNSEPPPFEVHEIPGKGIGLIANRTIQRGEVVMQYTPSLVVQFGPHIDLPASDREAFYQDAVNQLSAARQEFFMAQYGKDIYTKIDRNAFRMFINGQNPYSGHLGVFPEVSRLNHDCRPNLNSRIENITHTTTAVRPILPGEELTISYIDGLLPLHSRQERLQDWRFNCTCSLCSSSPSEIAASDARIQAIRDLEEELDKAVGGGDLTTEMGERLVKLYREERLQTYIGHAYTKAALIYAMFGVEGKAKEYAGLAADAMAMELGEEAGDVVAMRELAERTREHWAWEVRKAKVEEKNDEGNGVQEENKEKAQEEQDREGVKDEL</sequence>
<dbReference type="OMA" id="HDCRPSL"/>
<evidence type="ECO:0000256" key="2">
    <source>
        <dbReference type="SAM" id="SignalP"/>
    </source>
</evidence>
<feature type="chain" id="PRO_5035933923" description="SET domain-containing protein" evidence="2">
    <location>
        <begin position="18"/>
        <end position="398"/>
    </location>
</feature>
<dbReference type="AlphaFoldDB" id="A0A8S9A5A8"/>
<feature type="signal peptide" evidence="2">
    <location>
        <begin position="1"/>
        <end position="17"/>
    </location>
</feature>
<dbReference type="EMBL" id="NMPR01000013">
    <property type="protein sequence ID" value="KAA8635332.1"/>
    <property type="molecule type" value="Genomic_DNA"/>
</dbReference>
<dbReference type="PANTHER" id="PTHR47332:SF6">
    <property type="entry name" value="SET DOMAIN-CONTAINING PROTEIN"/>
    <property type="match status" value="1"/>
</dbReference>
<dbReference type="Pfam" id="PF00856">
    <property type="entry name" value="SET"/>
    <property type="match status" value="1"/>
</dbReference>
<evidence type="ECO:0000256" key="1">
    <source>
        <dbReference type="SAM" id="MobiDB-lite"/>
    </source>
</evidence>
<feature type="domain" description="SET" evidence="3">
    <location>
        <begin position="80"/>
        <end position="223"/>
    </location>
</feature>
<reference evidence="4 5" key="1">
    <citation type="submission" date="2017-07" db="EMBL/GenBank/DDBJ databases">
        <title>Genome sequence of the Sordaria macrospora wild type strain R19027.</title>
        <authorList>
            <person name="Nowrousian M."/>
            <person name="Teichert I."/>
            <person name="Kueck U."/>
        </authorList>
    </citation>
    <scope>NUCLEOTIDE SEQUENCE [LARGE SCALE GENOMIC DNA]</scope>
    <source>
        <strain evidence="4 5">R19027</strain>
        <tissue evidence="4">Mycelium</tissue>
    </source>
</reference>
<feature type="region of interest" description="Disordered" evidence="1">
    <location>
        <begin position="369"/>
        <end position="398"/>
    </location>
</feature>
<accession>A0A8S9A5A8</accession>
<dbReference type="InterPro" id="IPR046341">
    <property type="entry name" value="SET_dom_sf"/>
</dbReference>
<dbReference type="InterPro" id="IPR001214">
    <property type="entry name" value="SET_dom"/>
</dbReference>
<dbReference type="PANTHER" id="PTHR47332">
    <property type="entry name" value="SET DOMAIN-CONTAINING PROTEIN 5"/>
    <property type="match status" value="1"/>
</dbReference>
<dbReference type="CDD" id="cd20071">
    <property type="entry name" value="SET_SMYD"/>
    <property type="match status" value="1"/>
</dbReference>
<dbReference type="Proteomes" id="UP000433876">
    <property type="component" value="Unassembled WGS sequence"/>
</dbReference>
<dbReference type="SMART" id="SM00317">
    <property type="entry name" value="SET"/>
    <property type="match status" value="1"/>
</dbReference>
<dbReference type="InterPro" id="IPR053185">
    <property type="entry name" value="SET_domain_protein"/>
</dbReference>
<protein>
    <recommendedName>
        <fullName evidence="3">SET domain-containing protein</fullName>
    </recommendedName>
</protein>
<comment type="caution">
    <text evidence="4">The sequence shown here is derived from an EMBL/GenBank/DDBJ whole genome shotgun (WGS) entry which is preliminary data.</text>
</comment>
<keyword evidence="2" id="KW-0732">Signal</keyword>
<dbReference type="VEuPathDB" id="FungiDB:SMAC_12588"/>
<proteinExistence type="predicted"/>
<dbReference type="Gene3D" id="2.170.270.10">
    <property type="entry name" value="SET domain"/>
    <property type="match status" value="1"/>
</dbReference>
<dbReference type="SUPFAM" id="SSF82199">
    <property type="entry name" value="SET domain"/>
    <property type="match status" value="1"/>
</dbReference>
<organism evidence="4 5">
    <name type="scientific">Sordaria macrospora</name>
    <dbReference type="NCBI Taxonomy" id="5147"/>
    <lineage>
        <taxon>Eukaryota</taxon>
        <taxon>Fungi</taxon>
        <taxon>Dikarya</taxon>
        <taxon>Ascomycota</taxon>
        <taxon>Pezizomycotina</taxon>
        <taxon>Sordariomycetes</taxon>
        <taxon>Sordariomycetidae</taxon>
        <taxon>Sordariales</taxon>
        <taxon>Sordariaceae</taxon>
        <taxon>Sordaria</taxon>
    </lineage>
</organism>